<dbReference type="GO" id="GO:0006406">
    <property type="term" value="P:mRNA export from nucleus"/>
    <property type="evidence" value="ECO:0007669"/>
    <property type="project" value="TreeGrafter"/>
</dbReference>
<evidence type="ECO:0000256" key="3">
    <source>
        <dbReference type="ARBA" id="ARBA00023242"/>
    </source>
</evidence>
<dbReference type="PANTHER" id="PTHR13375:SF3">
    <property type="entry name" value="THO COMPLEX SUBUNIT 5 HOMOLOG"/>
    <property type="match status" value="1"/>
</dbReference>
<dbReference type="PANTHER" id="PTHR13375">
    <property type="entry name" value="FMS INTERACTING PROTEIN"/>
    <property type="match status" value="1"/>
</dbReference>
<protein>
    <submittedName>
        <fullName evidence="5">Uncharacterized protein</fullName>
    </submittedName>
</protein>
<feature type="non-terminal residue" evidence="5">
    <location>
        <position position="1"/>
    </location>
</feature>
<evidence type="ECO:0000256" key="4">
    <source>
        <dbReference type="SAM" id="MobiDB-lite"/>
    </source>
</evidence>
<proteinExistence type="inferred from homology"/>
<keyword evidence="3" id="KW-0539">Nucleus</keyword>
<feature type="compositionally biased region" description="Acidic residues" evidence="4">
    <location>
        <begin position="1121"/>
        <end position="1131"/>
    </location>
</feature>
<keyword evidence="6" id="KW-1185">Reference proteome</keyword>
<comment type="subcellular location">
    <subcellularLocation>
        <location evidence="1">Nucleus</location>
    </subcellularLocation>
</comment>
<dbReference type="InterPro" id="IPR019163">
    <property type="entry name" value="THO_Thoc5"/>
</dbReference>
<comment type="similarity">
    <text evidence="2">Belongs to the THOC5 family.</text>
</comment>
<accession>A0A7J6GKK1</accession>
<dbReference type="Proteomes" id="UP000583929">
    <property type="component" value="Unassembled WGS sequence"/>
</dbReference>
<evidence type="ECO:0000256" key="1">
    <source>
        <dbReference type="ARBA" id="ARBA00004123"/>
    </source>
</evidence>
<sequence>KKMEDGEVEEGMLVEEDLHTEVESKVEKSPYELLQESKTSVEDIITKMLSIKKEGKPKSELRELVTQMFIHFVTLRQANRSILLQEDRVKAETENAKGPVDFATLQLHNLMYEKGHYIKAIKACKDFKSKYPDIELVPEEEFFRDAPEDIQKSILSNDPAHNLMLKRLDFELFQRKELCKLREKLEQQKKSLSETIVNRKKFLSSLPSHLKSLKKASLPVQNILGVLHTKKLKQQHSAELLPPPLYVLYSQLLAQKEAFGEQVDMEILGSVKDAQTLAHQQANVDTGISSNLEYSRMEDDAADEEEDGQRRRKRTRRISPKDNLEQAGHLVHPLKVVLHVYDDDEVSDSKSAKLITIKFEYLVKLNVVCVGIEGSHEGPENTILSNLFPDDTGLELPHQSAKLLVGDSLVFDEKRTSRPYKWAQHLAGIDLLPELSPLLTRYGTPCSDVAKGDAVKSDLSIYRQQNRVLTVVQRIRSRKKGQLALVEQLDSLMKLKWPALSCESVPWALHSPLCKFIGCSPIGPPPNNHASSSSVSDSGQVTQPIEVVEHSGTSKEELEGIREDGELPSLASVTSSDIKLAPSKGSNIEHSRQLSLLSKSVLTPISKPKSQSYKKHDEDANLLLDFESDLDEPTYVESEEEHVGHINCFEMTRKWVSYGIREFSLVLIRNIDTLKKSFKLEAKINISVEYPLRPPFFSLNIYTSFEENPYEDDGSEWYNELRAIEAEVNLHMLKLLPPDHENYVLAHQVRCLAMLFDYYMDDISSSEKRKTISVVDVGSNLAKKLLKLFGGDIIIFIEFTSVDIVKIDTEVMIQELRNLKNWLKEMKIEDGEVQEGMLVEEDVHTEPACKVEDSPYELLQESKASVEDIITKMLSIKKEGKPKTELRELVTQMFIHFVTLRQANRSILLQEDRVKVETENAKGPVDFATLQLHSLMYEKGHYIKAIKACKDFKSKYPDIELVPEEEFLRDAPKEIPNSVLRNDPAHNLMLKRLDLELLQRKELCKLREKLEQQKKSLSETIVNRKKFLSSLPSHLKSLKKASMPVQNLLGVLHTKKLKQQQSVDLLPPPLYVLYSQLLAQKEAFGEQVDLEILGSLKDAQTLAHQQANVDTGICTNLENSGMEDDAADEKEDGQRRRKRTRRISAKDNLEQIEHQVHPLKVVLHVYDDDDEVSAPKSTKLVTIEFEYLLKLNVVCAGIEGSHEGPENNILCNLFPDDTGLELPHQSAKLLVGDSLVFDEKRNSRPYKWAQHLAGIDLLPELSPLLTQHGFPSGDVAKGDAVKSDLSTSGHQNRVAAVIQRIRSRINGLDPLMQLI</sequence>
<dbReference type="GO" id="GO:0000445">
    <property type="term" value="C:THO complex part of transcription export complex"/>
    <property type="evidence" value="ECO:0007669"/>
    <property type="project" value="TreeGrafter"/>
</dbReference>
<feature type="region of interest" description="Disordered" evidence="4">
    <location>
        <begin position="1117"/>
        <end position="1144"/>
    </location>
</feature>
<dbReference type="EMBL" id="JAATIQ010000098">
    <property type="protein sequence ID" value="KAF4383422.1"/>
    <property type="molecule type" value="Genomic_DNA"/>
</dbReference>
<name>A0A7J6GKK1_CANSA</name>
<dbReference type="GO" id="GO:0003729">
    <property type="term" value="F:mRNA binding"/>
    <property type="evidence" value="ECO:0007669"/>
    <property type="project" value="TreeGrafter"/>
</dbReference>
<reference evidence="5 6" key="1">
    <citation type="journal article" date="2020" name="bioRxiv">
        <title>Sequence and annotation of 42 cannabis genomes reveals extensive copy number variation in cannabinoid synthesis and pathogen resistance genes.</title>
        <authorList>
            <person name="Mckernan K.J."/>
            <person name="Helbert Y."/>
            <person name="Kane L.T."/>
            <person name="Ebling H."/>
            <person name="Zhang L."/>
            <person name="Liu B."/>
            <person name="Eaton Z."/>
            <person name="Mclaughlin S."/>
            <person name="Kingan S."/>
            <person name="Baybayan P."/>
            <person name="Concepcion G."/>
            <person name="Jordan M."/>
            <person name="Riva A."/>
            <person name="Barbazuk W."/>
            <person name="Harkins T."/>
        </authorList>
    </citation>
    <scope>NUCLEOTIDE SEQUENCE [LARGE SCALE GENOMIC DNA]</scope>
    <source>
        <strain evidence="6">cv. Jamaican Lion 4</strain>
        <tissue evidence="5">Leaf</tissue>
    </source>
</reference>
<comment type="caution">
    <text evidence="5">The sequence shown here is derived from an EMBL/GenBank/DDBJ whole genome shotgun (WGS) entry which is preliminary data.</text>
</comment>
<dbReference type="Pfam" id="PF09766">
    <property type="entry name" value="FmiP_Thoc5"/>
    <property type="match status" value="2"/>
</dbReference>
<evidence type="ECO:0000313" key="5">
    <source>
        <dbReference type="EMBL" id="KAF4383422.1"/>
    </source>
</evidence>
<gene>
    <name evidence="5" type="ORF">G4B88_023996</name>
</gene>
<feature type="region of interest" description="Disordered" evidence="4">
    <location>
        <begin position="288"/>
        <end position="324"/>
    </location>
</feature>
<organism evidence="5 6">
    <name type="scientific">Cannabis sativa</name>
    <name type="common">Hemp</name>
    <name type="synonym">Marijuana</name>
    <dbReference type="NCBI Taxonomy" id="3483"/>
    <lineage>
        <taxon>Eukaryota</taxon>
        <taxon>Viridiplantae</taxon>
        <taxon>Streptophyta</taxon>
        <taxon>Embryophyta</taxon>
        <taxon>Tracheophyta</taxon>
        <taxon>Spermatophyta</taxon>
        <taxon>Magnoliopsida</taxon>
        <taxon>eudicotyledons</taxon>
        <taxon>Gunneridae</taxon>
        <taxon>Pentapetalae</taxon>
        <taxon>rosids</taxon>
        <taxon>fabids</taxon>
        <taxon>Rosales</taxon>
        <taxon>Cannabaceae</taxon>
        <taxon>Cannabis</taxon>
    </lineage>
</organism>
<evidence type="ECO:0000313" key="6">
    <source>
        <dbReference type="Proteomes" id="UP000583929"/>
    </source>
</evidence>
<evidence type="ECO:0000256" key="2">
    <source>
        <dbReference type="ARBA" id="ARBA00008044"/>
    </source>
</evidence>